<feature type="transmembrane region" description="Helical" evidence="2">
    <location>
        <begin position="194"/>
        <end position="220"/>
    </location>
</feature>
<accession>A0AAP0I7L4</accession>
<feature type="transmembrane region" description="Helical" evidence="2">
    <location>
        <begin position="55"/>
        <end position="80"/>
    </location>
</feature>
<dbReference type="PANTHER" id="PTHR34116">
    <property type="entry name" value="PLASMINOGEN ACTIVATOR INHIBITOR"/>
    <property type="match status" value="1"/>
</dbReference>
<evidence type="ECO:0000313" key="4">
    <source>
        <dbReference type="Proteomes" id="UP001417504"/>
    </source>
</evidence>
<dbReference type="AlphaFoldDB" id="A0AAP0I7L4"/>
<sequence length="399" mass="44800">MPLTRVVADALGVVTISLVSLLALLGLICILYSFYFQYRIQSQGFLQLDYFNRPWIIRIALILFSIWWGFGEVVRLSFLRQKEKIFHSLSLKWQENVCKLYVISNLGFAEPCLFLTIVFLLRASLQQRSLGTSNRNWNLKMAGYIILNCIPMLTMQLIFVLAGPKFNRKDDHAWRVPHYFVNAASFSKTDDSDVIALCTYPLLGTGLLGLFSTLLTSYLLWLGRKMVSSVINKGLRRRVYFLIFSVSSLFPSRVLLLGLSVLSRPEHFLFEALVFLAFFAMLLCAGFGICMLVYFPVADSLALRSLGDLETGRRPVDDHNNDAASLLANQSLVEASSNTSLGRNSDASTKRGSISFRTMLKDETPPEAFEELSLFSPGMHRFGSPPGSPPLPGHPMLPL</sequence>
<evidence type="ECO:0000256" key="1">
    <source>
        <dbReference type="SAM" id="MobiDB-lite"/>
    </source>
</evidence>
<keyword evidence="4" id="KW-1185">Reference proteome</keyword>
<evidence type="ECO:0000256" key="2">
    <source>
        <dbReference type="SAM" id="Phobius"/>
    </source>
</evidence>
<gene>
    <name evidence="3" type="ORF">Sjap_018160</name>
</gene>
<dbReference type="PIRSF" id="PIRSF031277">
    <property type="entry name" value="UCP031277"/>
    <property type="match status" value="1"/>
</dbReference>
<feature type="region of interest" description="Disordered" evidence="1">
    <location>
        <begin position="380"/>
        <end position="399"/>
    </location>
</feature>
<feature type="transmembrane region" description="Helical" evidence="2">
    <location>
        <begin position="240"/>
        <end position="262"/>
    </location>
</feature>
<keyword evidence="2" id="KW-0472">Membrane</keyword>
<feature type="compositionally biased region" description="Pro residues" evidence="1">
    <location>
        <begin position="386"/>
        <end position="399"/>
    </location>
</feature>
<evidence type="ECO:0000313" key="3">
    <source>
        <dbReference type="EMBL" id="KAK9110100.1"/>
    </source>
</evidence>
<dbReference type="EMBL" id="JBBNAE010000007">
    <property type="protein sequence ID" value="KAK9110100.1"/>
    <property type="molecule type" value="Genomic_DNA"/>
</dbReference>
<dbReference type="PANTHER" id="PTHR34116:SF2">
    <property type="entry name" value="THH1_TOM1_TOM3 DOMAIN-CONTAINING PROTEIN"/>
    <property type="match status" value="1"/>
</dbReference>
<feature type="transmembrane region" description="Helical" evidence="2">
    <location>
        <begin position="12"/>
        <end position="35"/>
    </location>
</feature>
<feature type="transmembrane region" description="Helical" evidence="2">
    <location>
        <begin position="142"/>
        <end position="162"/>
    </location>
</feature>
<name>A0AAP0I7L4_9MAGN</name>
<comment type="caution">
    <text evidence="3">The sequence shown here is derived from an EMBL/GenBank/DDBJ whole genome shotgun (WGS) entry which is preliminary data.</text>
</comment>
<dbReference type="InterPro" id="IPR016971">
    <property type="entry name" value="UCP031277"/>
</dbReference>
<keyword evidence="2" id="KW-1133">Transmembrane helix</keyword>
<feature type="transmembrane region" description="Helical" evidence="2">
    <location>
        <begin position="100"/>
        <end position="121"/>
    </location>
</feature>
<dbReference type="Proteomes" id="UP001417504">
    <property type="component" value="Unassembled WGS sequence"/>
</dbReference>
<protein>
    <submittedName>
        <fullName evidence="3">Uncharacterized protein</fullName>
    </submittedName>
</protein>
<keyword evidence="2" id="KW-0812">Transmembrane</keyword>
<proteinExistence type="predicted"/>
<reference evidence="3 4" key="1">
    <citation type="submission" date="2024-01" db="EMBL/GenBank/DDBJ databases">
        <title>Genome assemblies of Stephania.</title>
        <authorList>
            <person name="Yang L."/>
        </authorList>
    </citation>
    <scope>NUCLEOTIDE SEQUENCE [LARGE SCALE GENOMIC DNA]</scope>
    <source>
        <strain evidence="3">QJT</strain>
        <tissue evidence="3">Leaf</tissue>
    </source>
</reference>
<feature type="transmembrane region" description="Helical" evidence="2">
    <location>
        <begin position="268"/>
        <end position="295"/>
    </location>
</feature>
<organism evidence="3 4">
    <name type="scientific">Stephania japonica</name>
    <dbReference type="NCBI Taxonomy" id="461633"/>
    <lineage>
        <taxon>Eukaryota</taxon>
        <taxon>Viridiplantae</taxon>
        <taxon>Streptophyta</taxon>
        <taxon>Embryophyta</taxon>
        <taxon>Tracheophyta</taxon>
        <taxon>Spermatophyta</taxon>
        <taxon>Magnoliopsida</taxon>
        <taxon>Ranunculales</taxon>
        <taxon>Menispermaceae</taxon>
        <taxon>Menispermoideae</taxon>
        <taxon>Cissampelideae</taxon>
        <taxon>Stephania</taxon>
    </lineage>
</organism>